<organism evidence="1 2">
    <name type="scientific">Perilla frutescens var. hirtella</name>
    <name type="common">Perilla citriodora</name>
    <name type="synonym">Perilla setoyensis</name>
    <dbReference type="NCBI Taxonomy" id="608512"/>
    <lineage>
        <taxon>Eukaryota</taxon>
        <taxon>Viridiplantae</taxon>
        <taxon>Streptophyta</taxon>
        <taxon>Embryophyta</taxon>
        <taxon>Tracheophyta</taxon>
        <taxon>Spermatophyta</taxon>
        <taxon>Magnoliopsida</taxon>
        <taxon>eudicotyledons</taxon>
        <taxon>Gunneridae</taxon>
        <taxon>Pentapetalae</taxon>
        <taxon>asterids</taxon>
        <taxon>lamiids</taxon>
        <taxon>Lamiales</taxon>
        <taxon>Lamiaceae</taxon>
        <taxon>Nepetoideae</taxon>
        <taxon>Elsholtzieae</taxon>
        <taxon>Perilla</taxon>
    </lineage>
</organism>
<evidence type="ECO:0000313" key="2">
    <source>
        <dbReference type="Proteomes" id="UP001190926"/>
    </source>
</evidence>
<comment type="caution">
    <text evidence="1">The sequence shown here is derived from an EMBL/GenBank/DDBJ whole genome shotgun (WGS) entry which is preliminary data.</text>
</comment>
<reference evidence="1 2" key="1">
    <citation type="journal article" date="2021" name="Nat. Commun.">
        <title>Incipient diploidization of the medicinal plant Perilla within 10,000 years.</title>
        <authorList>
            <person name="Zhang Y."/>
            <person name="Shen Q."/>
            <person name="Leng L."/>
            <person name="Zhang D."/>
            <person name="Chen S."/>
            <person name="Shi Y."/>
            <person name="Ning Z."/>
            <person name="Chen S."/>
        </authorList>
    </citation>
    <scope>NUCLEOTIDE SEQUENCE [LARGE SCALE GENOMIC DNA]</scope>
    <source>
        <strain evidence="2">cv. PC099</strain>
    </source>
</reference>
<dbReference type="AlphaFoldDB" id="A0AAD4PFS5"/>
<accession>A0AAD4PFS5</accession>
<evidence type="ECO:0000313" key="1">
    <source>
        <dbReference type="EMBL" id="KAH6837327.1"/>
    </source>
</evidence>
<protein>
    <submittedName>
        <fullName evidence="1">Uncharacterized protein</fullName>
    </submittedName>
</protein>
<sequence>MEILRFVAGAKADEIKRQRLQHKAYAKQLLSRSQKAMSEFKFGYEIGGVRCSPEFVERIGEIEVEAEVVRFDVRTLEFEHNASSNIMLMFELLRSNT</sequence>
<keyword evidence="2" id="KW-1185">Reference proteome</keyword>
<dbReference type="Proteomes" id="UP001190926">
    <property type="component" value="Unassembled WGS sequence"/>
</dbReference>
<gene>
    <name evidence="1" type="ORF">C2S53_003114</name>
</gene>
<proteinExistence type="predicted"/>
<name>A0AAD4PFS5_PERFH</name>
<dbReference type="EMBL" id="SDAM02000018">
    <property type="protein sequence ID" value="KAH6837327.1"/>
    <property type="molecule type" value="Genomic_DNA"/>
</dbReference>